<evidence type="ECO:0000256" key="6">
    <source>
        <dbReference type="SAM" id="MobiDB-lite"/>
    </source>
</evidence>
<keyword evidence="4 7" id="KW-0472">Membrane</keyword>
<evidence type="ECO:0000256" key="1">
    <source>
        <dbReference type="ARBA" id="ARBA00004141"/>
    </source>
</evidence>
<protein>
    <recommendedName>
        <fullName evidence="8">Rhodopsin domain-containing protein</fullName>
    </recommendedName>
</protein>
<evidence type="ECO:0000256" key="2">
    <source>
        <dbReference type="ARBA" id="ARBA00022692"/>
    </source>
</evidence>
<gene>
    <name evidence="9" type="ORF">QBC37DRAFT_425468</name>
</gene>
<reference evidence="9" key="2">
    <citation type="submission" date="2023-05" db="EMBL/GenBank/DDBJ databases">
        <authorList>
            <consortium name="Lawrence Berkeley National Laboratory"/>
            <person name="Steindorff A."/>
            <person name="Hensen N."/>
            <person name="Bonometti L."/>
            <person name="Westerberg I."/>
            <person name="Brannstrom I.O."/>
            <person name="Guillou S."/>
            <person name="Cros-Aarteil S."/>
            <person name="Calhoun S."/>
            <person name="Haridas S."/>
            <person name="Kuo A."/>
            <person name="Mondo S."/>
            <person name="Pangilinan J."/>
            <person name="Riley R."/>
            <person name="Labutti K."/>
            <person name="Andreopoulos B."/>
            <person name="Lipzen A."/>
            <person name="Chen C."/>
            <person name="Yanf M."/>
            <person name="Daum C."/>
            <person name="Ng V."/>
            <person name="Clum A."/>
            <person name="Ohm R."/>
            <person name="Martin F."/>
            <person name="Silar P."/>
            <person name="Natvig D."/>
            <person name="Lalanne C."/>
            <person name="Gautier V."/>
            <person name="Ament-Velasquez S.L."/>
            <person name="Kruys A."/>
            <person name="Hutchinson M.I."/>
            <person name="Powell A.J."/>
            <person name="Barry K."/>
            <person name="Miller A.N."/>
            <person name="Grigoriev I.V."/>
            <person name="Debuchy R."/>
            <person name="Gladieux P."/>
            <person name="Thoren M.H."/>
            <person name="Johannesson H."/>
        </authorList>
    </citation>
    <scope>NUCLEOTIDE SEQUENCE</scope>
    <source>
        <strain evidence="9">PSN293</strain>
    </source>
</reference>
<evidence type="ECO:0000256" key="4">
    <source>
        <dbReference type="ARBA" id="ARBA00023136"/>
    </source>
</evidence>
<keyword evidence="10" id="KW-1185">Reference proteome</keyword>
<dbReference type="AlphaFoldDB" id="A0AAN6Y8P9"/>
<dbReference type="PANTHER" id="PTHR33048">
    <property type="entry name" value="PTH11-LIKE INTEGRAL MEMBRANE PROTEIN (AFU_ORTHOLOGUE AFUA_5G11245)"/>
    <property type="match status" value="1"/>
</dbReference>
<feature type="region of interest" description="Disordered" evidence="6">
    <location>
        <begin position="339"/>
        <end position="363"/>
    </location>
</feature>
<reference evidence="9" key="1">
    <citation type="journal article" date="2023" name="Mol. Phylogenet. Evol.">
        <title>Genome-scale phylogeny and comparative genomics of the fungal order Sordariales.</title>
        <authorList>
            <person name="Hensen N."/>
            <person name="Bonometti L."/>
            <person name="Westerberg I."/>
            <person name="Brannstrom I.O."/>
            <person name="Guillou S."/>
            <person name="Cros-Aarteil S."/>
            <person name="Calhoun S."/>
            <person name="Haridas S."/>
            <person name="Kuo A."/>
            <person name="Mondo S."/>
            <person name="Pangilinan J."/>
            <person name="Riley R."/>
            <person name="LaButti K."/>
            <person name="Andreopoulos B."/>
            <person name="Lipzen A."/>
            <person name="Chen C."/>
            <person name="Yan M."/>
            <person name="Daum C."/>
            <person name="Ng V."/>
            <person name="Clum A."/>
            <person name="Steindorff A."/>
            <person name="Ohm R.A."/>
            <person name="Martin F."/>
            <person name="Silar P."/>
            <person name="Natvig D.O."/>
            <person name="Lalanne C."/>
            <person name="Gautier V."/>
            <person name="Ament-Velasquez S.L."/>
            <person name="Kruys A."/>
            <person name="Hutchinson M.I."/>
            <person name="Powell A.J."/>
            <person name="Barry K."/>
            <person name="Miller A.N."/>
            <person name="Grigoriev I.V."/>
            <person name="Debuchy R."/>
            <person name="Gladieux P."/>
            <person name="Hiltunen Thoren M."/>
            <person name="Johannesson H."/>
        </authorList>
    </citation>
    <scope>NUCLEOTIDE SEQUENCE</scope>
    <source>
        <strain evidence="9">PSN293</strain>
    </source>
</reference>
<dbReference type="InterPro" id="IPR049326">
    <property type="entry name" value="Rhodopsin_dom_fungi"/>
</dbReference>
<evidence type="ECO:0000256" key="3">
    <source>
        <dbReference type="ARBA" id="ARBA00022989"/>
    </source>
</evidence>
<evidence type="ECO:0000313" key="10">
    <source>
        <dbReference type="Proteomes" id="UP001301769"/>
    </source>
</evidence>
<keyword evidence="3 7" id="KW-1133">Transmembrane helix</keyword>
<evidence type="ECO:0000313" key="9">
    <source>
        <dbReference type="EMBL" id="KAK4212132.1"/>
    </source>
</evidence>
<feature type="transmembrane region" description="Helical" evidence="7">
    <location>
        <begin position="20"/>
        <end position="39"/>
    </location>
</feature>
<dbReference type="Proteomes" id="UP001301769">
    <property type="component" value="Unassembled WGS sequence"/>
</dbReference>
<feature type="transmembrane region" description="Helical" evidence="7">
    <location>
        <begin position="224"/>
        <end position="242"/>
    </location>
</feature>
<name>A0AAN6Y8P9_9PEZI</name>
<feature type="transmembrane region" description="Helical" evidence="7">
    <location>
        <begin position="296"/>
        <end position="316"/>
    </location>
</feature>
<dbReference type="EMBL" id="MU858133">
    <property type="protein sequence ID" value="KAK4212132.1"/>
    <property type="molecule type" value="Genomic_DNA"/>
</dbReference>
<keyword evidence="2 7" id="KW-0812">Transmembrane</keyword>
<organism evidence="9 10">
    <name type="scientific">Rhypophila decipiens</name>
    <dbReference type="NCBI Taxonomy" id="261697"/>
    <lineage>
        <taxon>Eukaryota</taxon>
        <taxon>Fungi</taxon>
        <taxon>Dikarya</taxon>
        <taxon>Ascomycota</taxon>
        <taxon>Pezizomycotina</taxon>
        <taxon>Sordariomycetes</taxon>
        <taxon>Sordariomycetidae</taxon>
        <taxon>Sordariales</taxon>
        <taxon>Naviculisporaceae</taxon>
        <taxon>Rhypophila</taxon>
    </lineage>
</organism>
<dbReference type="Pfam" id="PF20684">
    <property type="entry name" value="Fung_rhodopsin"/>
    <property type="match status" value="1"/>
</dbReference>
<feature type="transmembrane region" description="Helical" evidence="7">
    <location>
        <begin position="254"/>
        <end position="276"/>
    </location>
</feature>
<feature type="transmembrane region" description="Helical" evidence="7">
    <location>
        <begin position="130"/>
        <end position="154"/>
    </location>
</feature>
<dbReference type="InterPro" id="IPR052337">
    <property type="entry name" value="SAT4-like"/>
</dbReference>
<accession>A0AAN6Y8P9</accession>
<sequence length="415" mass="46018">MSDQEPAKMLMSTQGPAAMYAATILLTILNCIVVPLRFYRRRVGQKQAWRMDDWLTIPALALNIGMSIAIWIGVSWHAVGYPTPPVTSAPPDLGTGNSTDTSVAQRSPARIMTRTPLEQANEIISKNEKIIFIVFSLFAASLSCSKASILFLYRRIFCSDGLLRNFTLYIVWFLLVIVALFGIGITLAHVFACGTQFHYWWSSAGADLRAHCADTQTLTYAHSVSGFIIDVLLMAIPIVPVWRMRLPLGRKLGVMAVFLTGGVALAASLIRMIWFLWENQTPWNTSFDQDLLASTFLFWTVMETHVALLAACLPTLRGCLNNLERCYYPLSLASTTYNGTGANEKGTGGSENGKSRWDSTLSHHPSSQYLRASERNLNAVASNSVAGTELKFITEWSSHVSVDRSRHISREDEPV</sequence>
<evidence type="ECO:0000256" key="7">
    <source>
        <dbReference type="SAM" id="Phobius"/>
    </source>
</evidence>
<evidence type="ECO:0000256" key="5">
    <source>
        <dbReference type="ARBA" id="ARBA00038359"/>
    </source>
</evidence>
<dbReference type="GO" id="GO:0016020">
    <property type="term" value="C:membrane"/>
    <property type="evidence" value="ECO:0007669"/>
    <property type="project" value="UniProtKB-SubCell"/>
</dbReference>
<comment type="caution">
    <text evidence="9">The sequence shown here is derived from an EMBL/GenBank/DDBJ whole genome shotgun (WGS) entry which is preliminary data.</text>
</comment>
<feature type="transmembrane region" description="Helical" evidence="7">
    <location>
        <begin position="166"/>
        <end position="192"/>
    </location>
</feature>
<feature type="transmembrane region" description="Helical" evidence="7">
    <location>
        <begin position="60"/>
        <end position="79"/>
    </location>
</feature>
<proteinExistence type="inferred from homology"/>
<comment type="similarity">
    <text evidence="5">Belongs to the SAT4 family.</text>
</comment>
<comment type="subcellular location">
    <subcellularLocation>
        <location evidence="1">Membrane</location>
        <topology evidence="1">Multi-pass membrane protein</topology>
    </subcellularLocation>
</comment>
<feature type="domain" description="Rhodopsin" evidence="8">
    <location>
        <begin position="36"/>
        <end position="321"/>
    </location>
</feature>
<evidence type="ECO:0000259" key="8">
    <source>
        <dbReference type="Pfam" id="PF20684"/>
    </source>
</evidence>
<dbReference type="PANTHER" id="PTHR33048:SF157">
    <property type="entry name" value="INTEGRAL MEMBRANE PROTEIN"/>
    <property type="match status" value="1"/>
</dbReference>